<dbReference type="EMBL" id="JYDP01008613">
    <property type="protein sequence ID" value="KRY63436.1"/>
    <property type="molecule type" value="Genomic_DNA"/>
</dbReference>
<feature type="chain" id="PRO_5006876873" evidence="1">
    <location>
        <begin position="17"/>
        <end position="37"/>
    </location>
</feature>
<reference evidence="2 3" key="1">
    <citation type="submission" date="2015-01" db="EMBL/GenBank/DDBJ databases">
        <title>Evolution of Trichinella species and genotypes.</title>
        <authorList>
            <person name="Korhonen P.K."/>
            <person name="Edoardo P."/>
            <person name="Giuseppe L.R."/>
            <person name="Gasser R.B."/>
        </authorList>
    </citation>
    <scope>NUCLEOTIDE SEQUENCE [LARGE SCALE GENOMIC DNA]</scope>
    <source>
        <strain evidence="2">ISS1029</strain>
    </source>
</reference>
<evidence type="ECO:0000313" key="2">
    <source>
        <dbReference type="EMBL" id="KRY63436.1"/>
    </source>
</evidence>
<evidence type="ECO:0000313" key="3">
    <source>
        <dbReference type="Proteomes" id="UP000055024"/>
    </source>
</evidence>
<gene>
    <name evidence="2" type="ORF">T11_10811</name>
</gene>
<dbReference type="Proteomes" id="UP000055024">
    <property type="component" value="Unassembled WGS sequence"/>
</dbReference>
<organism evidence="2 3">
    <name type="scientific">Trichinella zimbabwensis</name>
    <dbReference type="NCBI Taxonomy" id="268475"/>
    <lineage>
        <taxon>Eukaryota</taxon>
        <taxon>Metazoa</taxon>
        <taxon>Ecdysozoa</taxon>
        <taxon>Nematoda</taxon>
        <taxon>Enoplea</taxon>
        <taxon>Dorylaimia</taxon>
        <taxon>Trichinellida</taxon>
        <taxon>Trichinellidae</taxon>
        <taxon>Trichinella</taxon>
    </lineage>
</organism>
<accession>A0A0V1DPF2</accession>
<keyword evidence="1" id="KW-0732">Signal</keyword>
<feature type="signal peptide" evidence="1">
    <location>
        <begin position="1"/>
        <end position="16"/>
    </location>
</feature>
<protein>
    <submittedName>
        <fullName evidence="2">Uncharacterized protein</fullName>
    </submittedName>
</protein>
<keyword evidence="3" id="KW-1185">Reference proteome</keyword>
<comment type="caution">
    <text evidence="2">The sequence shown here is derived from an EMBL/GenBank/DDBJ whole genome shotgun (WGS) entry which is preliminary data.</text>
</comment>
<sequence>MPCLAMLLRCVAVGVGLDMTLHLSARSLYQHGEHRPG</sequence>
<name>A0A0V1DPF2_9BILA</name>
<evidence type="ECO:0000256" key="1">
    <source>
        <dbReference type="SAM" id="SignalP"/>
    </source>
</evidence>
<proteinExistence type="predicted"/>
<dbReference type="AlphaFoldDB" id="A0A0V1DPF2"/>